<keyword evidence="4" id="KW-0804">Transcription</keyword>
<keyword evidence="9" id="KW-1185">Reference proteome</keyword>
<evidence type="ECO:0000259" key="7">
    <source>
        <dbReference type="PROSITE" id="PS50811"/>
    </source>
</evidence>
<dbReference type="PANTHER" id="PTHR31282">
    <property type="entry name" value="WRKY TRANSCRIPTION FACTOR 21-RELATED"/>
    <property type="match status" value="1"/>
</dbReference>
<protein>
    <submittedName>
        <fullName evidence="8">WRKY transcription factor 13</fullName>
    </submittedName>
</protein>
<evidence type="ECO:0000256" key="5">
    <source>
        <dbReference type="ARBA" id="ARBA00023242"/>
    </source>
</evidence>
<dbReference type="SMART" id="SM00774">
    <property type="entry name" value="WRKY"/>
    <property type="match status" value="1"/>
</dbReference>
<keyword evidence="5" id="KW-0539">Nucleus</keyword>
<evidence type="ECO:0000256" key="4">
    <source>
        <dbReference type="ARBA" id="ARBA00023163"/>
    </source>
</evidence>
<proteinExistence type="predicted"/>
<dbReference type="InterPro" id="IPR003657">
    <property type="entry name" value="WRKY_dom"/>
</dbReference>
<keyword evidence="2" id="KW-0805">Transcription regulation</keyword>
<dbReference type="InterPro" id="IPR036576">
    <property type="entry name" value="WRKY_dom_sf"/>
</dbReference>
<organism evidence="8 9">
    <name type="scientific">Sesamum alatum</name>
    <dbReference type="NCBI Taxonomy" id="300844"/>
    <lineage>
        <taxon>Eukaryota</taxon>
        <taxon>Viridiplantae</taxon>
        <taxon>Streptophyta</taxon>
        <taxon>Embryophyta</taxon>
        <taxon>Tracheophyta</taxon>
        <taxon>Spermatophyta</taxon>
        <taxon>Magnoliopsida</taxon>
        <taxon>eudicotyledons</taxon>
        <taxon>Gunneridae</taxon>
        <taxon>Pentapetalae</taxon>
        <taxon>asterids</taxon>
        <taxon>lamiids</taxon>
        <taxon>Lamiales</taxon>
        <taxon>Pedaliaceae</taxon>
        <taxon>Sesamum</taxon>
    </lineage>
</organism>
<accession>A0AAE1XIX1</accession>
<evidence type="ECO:0000313" key="8">
    <source>
        <dbReference type="EMBL" id="KAK4412777.1"/>
    </source>
</evidence>
<reference evidence="8" key="2">
    <citation type="journal article" date="2024" name="Plant">
        <title>Genomic evolution and insights into agronomic trait innovations of Sesamum species.</title>
        <authorList>
            <person name="Miao H."/>
            <person name="Wang L."/>
            <person name="Qu L."/>
            <person name="Liu H."/>
            <person name="Sun Y."/>
            <person name="Le M."/>
            <person name="Wang Q."/>
            <person name="Wei S."/>
            <person name="Zheng Y."/>
            <person name="Lin W."/>
            <person name="Duan Y."/>
            <person name="Cao H."/>
            <person name="Xiong S."/>
            <person name="Wang X."/>
            <person name="Wei L."/>
            <person name="Li C."/>
            <person name="Ma Q."/>
            <person name="Ju M."/>
            <person name="Zhao R."/>
            <person name="Li G."/>
            <person name="Mu C."/>
            <person name="Tian Q."/>
            <person name="Mei H."/>
            <person name="Zhang T."/>
            <person name="Gao T."/>
            <person name="Zhang H."/>
        </authorList>
    </citation>
    <scope>NUCLEOTIDE SEQUENCE</scope>
    <source>
        <strain evidence="8">3651</strain>
    </source>
</reference>
<keyword evidence="3" id="KW-0238">DNA-binding</keyword>
<dbReference type="InterPro" id="IPR044810">
    <property type="entry name" value="WRKY_plant"/>
</dbReference>
<dbReference type="Proteomes" id="UP001293254">
    <property type="component" value="Unassembled WGS sequence"/>
</dbReference>
<sequence length="232" mass="25979">MVVLDHLSPSFETRSQHTSPSSSITKLLGPFLLFTSNIHCTRLMDDESFQAFNTLKHEVSKGMEQVKQLKAASSGEQEKVLERMLASHEEVLSILNGIAAAQGQTLSEMVIQASSDGPDSEISVCDVQSEISSQVSKPPRRRGLNKRRRTLFTKTVTTSGSYDDDYGWRKYGQKVILNAQHPRNYFRCLYKYQGCSATKQVQRILDNPPTYQTTYYGQHTCSSSVPVHKAAP</sequence>
<evidence type="ECO:0000256" key="1">
    <source>
        <dbReference type="ARBA" id="ARBA00004123"/>
    </source>
</evidence>
<dbReference type="GO" id="GO:0003700">
    <property type="term" value="F:DNA-binding transcription factor activity"/>
    <property type="evidence" value="ECO:0007669"/>
    <property type="project" value="InterPro"/>
</dbReference>
<dbReference type="Gene3D" id="2.20.25.80">
    <property type="entry name" value="WRKY domain"/>
    <property type="match status" value="1"/>
</dbReference>
<comment type="caution">
    <text evidence="8">The sequence shown here is derived from an EMBL/GenBank/DDBJ whole genome shotgun (WGS) entry which is preliminary data.</text>
</comment>
<feature type="region of interest" description="Disordered" evidence="6">
    <location>
        <begin position="1"/>
        <end position="22"/>
    </location>
</feature>
<feature type="domain" description="WRKY" evidence="7">
    <location>
        <begin position="157"/>
        <end position="224"/>
    </location>
</feature>
<gene>
    <name evidence="8" type="ORF">Salat_2924900</name>
</gene>
<dbReference type="AlphaFoldDB" id="A0AAE1XIX1"/>
<evidence type="ECO:0000256" key="3">
    <source>
        <dbReference type="ARBA" id="ARBA00023125"/>
    </source>
</evidence>
<dbReference type="GO" id="GO:0005634">
    <property type="term" value="C:nucleus"/>
    <property type="evidence" value="ECO:0007669"/>
    <property type="project" value="UniProtKB-SubCell"/>
</dbReference>
<reference evidence="8" key="1">
    <citation type="submission" date="2020-06" db="EMBL/GenBank/DDBJ databases">
        <authorList>
            <person name="Li T."/>
            <person name="Hu X."/>
            <person name="Zhang T."/>
            <person name="Song X."/>
            <person name="Zhang H."/>
            <person name="Dai N."/>
            <person name="Sheng W."/>
            <person name="Hou X."/>
            <person name="Wei L."/>
        </authorList>
    </citation>
    <scope>NUCLEOTIDE SEQUENCE</scope>
    <source>
        <strain evidence="8">3651</strain>
        <tissue evidence="8">Leaf</tissue>
    </source>
</reference>
<evidence type="ECO:0000256" key="6">
    <source>
        <dbReference type="SAM" id="MobiDB-lite"/>
    </source>
</evidence>
<feature type="compositionally biased region" description="Polar residues" evidence="6">
    <location>
        <begin position="10"/>
        <end position="22"/>
    </location>
</feature>
<comment type="subcellular location">
    <subcellularLocation>
        <location evidence="1">Nucleus</location>
    </subcellularLocation>
</comment>
<dbReference type="EMBL" id="JACGWO010000013">
    <property type="protein sequence ID" value="KAK4412777.1"/>
    <property type="molecule type" value="Genomic_DNA"/>
</dbReference>
<name>A0AAE1XIX1_9LAMI</name>
<evidence type="ECO:0000256" key="2">
    <source>
        <dbReference type="ARBA" id="ARBA00023015"/>
    </source>
</evidence>
<evidence type="ECO:0000313" key="9">
    <source>
        <dbReference type="Proteomes" id="UP001293254"/>
    </source>
</evidence>
<dbReference type="SUPFAM" id="SSF118290">
    <property type="entry name" value="WRKY DNA-binding domain"/>
    <property type="match status" value="1"/>
</dbReference>
<dbReference type="GO" id="GO:0043565">
    <property type="term" value="F:sequence-specific DNA binding"/>
    <property type="evidence" value="ECO:0007669"/>
    <property type="project" value="InterPro"/>
</dbReference>
<dbReference type="PROSITE" id="PS50811">
    <property type="entry name" value="WRKY"/>
    <property type="match status" value="1"/>
</dbReference>
<dbReference type="Pfam" id="PF03106">
    <property type="entry name" value="WRKY"/>
    <property type="match status" value="1"/>
</dbReference>